<sequence>MSALVQHRQSLLHHHLDQADSAARADLWWLLTRTHAYAAAAGITVDVVLDPRSYHRRTGRTVGRWCAGDAYTGPAGARWPVPLIYLSPRLLPTRGDAETVIAHEVMHARWPSYGHKKIAFARAQQLLDAVAGIA</sequence>
<dbReference type="Proteomes" id="UP000292564">
    <property type="component" value="Unassembled WGS sequence"/>
</dbReference>
<name>A0A4Q7Z807_9ACTN</name>
<dbReference type="AlphaFoldDB" id="A0A4Q7Z807"/>
<dbReference type="RefSeq" id="WP_130513839.1">
    <property type="nucleotide sequence ID" value="NZ_SHKY01000002.1"/>
</dbReference>
<organism evidence="1 2">
    <name type="scientific">Krasilnikovia cinnamomea</name>
    <dbReference type="NCBI Taxonomy" id="349313"/>
    <lineage>
        <taxon>Bacteria</taxon>
        <taxon>Bacillati</taxon>
        <taxon>Actinomycetota</taxon>
        <taxon>Actinomycetes</taxon>
        <taxon>Micromonosporales</taxon>
        <taxon>Micromonosporaceae</taxon>
        <taxon>Krasilnikovia</taxon>
    </lineage>
</organism>
<evidence type="ECO:0000313" key="1">
    <source>
        <dbReference type="EMBL" id="RZU46652.1"/>
    </source>
</evidence>
<gene>
    <name evidence="1" type="ORF">EV385_6729</name>
</gene>
<protein>
    <recommendedName>
        <fullName evidence="3">SprT-like family protein</fullName>
    </recommendedName>
</protein>
<evidence type="ECO:0008006" key="3">
    <source>
        <dbReference type="Google" id="ProtNLM"/>
    </source>
</evidence>
<proteinExistence type="predicted"/>
<evidence type="ECO:0000313" key="2">
    <source>
        <dbReference type="Proteomes" id="UP000292564"/>
    </source>
</evidence>
<dbReference type="EMBL" id="SHKY01000002">
    <property type="protein sequence ID" value="RZU46652.1"/>
    <property type="molecule type" value="Genomic_DNA"/>
</dbReference>
<keyword evidence="2" id="KW-1185">Reference proteome</keyword>
<accession>A0A4Q7Z807</accession>
<comment type="caution">
    <text evidence="1">The sequence shown here is derived from an EMBL/GenBank/DDBJ whole genome shotgun (WGS) entry which is preliminary data.</text>
</comment>
<dbReference type="OrthoDB" id="4263270at2"/>
<reference evidence="1 2" key="1">
    <citation type="submission" date="2019-02" db="EMBL/GenBank/DDBJ databases">
        <title>Sequencing the genomes of 1000 actinobacteria strains.</title>
        <authorList>
            <person name="Klenk H.-P."/>
        </authorList>
    </citation>
    <scope>NUCLEOTIDE SEQUENCE [LARGE SCALE GENOMIC DNA]</scope>
    <source>
        <strain evidence="1 2">DSM 45162</strain>
    </source>
</reference>